<evidence type="ECO:0000256" key="3">
    <source>
        <dbReference type="ARBA" id="ARBA00022989"/>
    </source>
</evidence>
<comment type="caution">
    <text evidence="7">The sequence shown here is derived from an EMBL/GenBank/DDBJ whole genome shotgun (WGS) entry which is preliminary data.</text>
</comment>
<dbReference type="EMBL" id="QKYV01000010">
    <property type="protein sequence ID" value="PZW37808.1"/>
    <property type="molecule type" value="Genomic_DNA"/>
</dbReference>
<gene>
    <name evidence="7" type="ORF">LX95_02822</name>
</gene>
<dbReference type="Proteomes" id="UP000249542">
    <property type="component" value="Unassembled WGS sequence"/>
</dbReference>
<dbReference type="PANTHER" id="PTHR38480">
    <property type="entry name" value="SLR0254 PROTEIN"/>
    <property type="match status" value="1"/>
</dbReference>
<dbReference type="AlphaFoldDB" id="A0A2W7HYQ9"/>
<accession>A0A2W7HYQ9</accession>
<keyword evidence="2 5" id="KW-0812">Transmembrane</keyword>
<dbReference type="GO" id="GO:0016020">
    <property type="term" value="C:membrane"/>
    <property type="evidence" value="ECO:0007669"/>
    <property type="project" value="UniProtKB-SubCell"/>
</dbReference>
<evidence type="ECO:0000256" key="2">
    <source>
        <dbReference type="ARBA" id="ARBA00022692"/>
    </source>
</evidence>
<evidence type="ECO:0000313" key="7">
    <source>
        <dbReference type="EMBL" id="PZW37808.1"/>
    </source>
</evidence>
<feature type="transmembrane region" description="Helical" evidence="5">
    <location>
        <begin position="25"/>
        <end position="51"/>
    </location>
</feature>
<comment type="subcellular location">
    <subcellularLocation>
        <location evidence="1">Membrane</location>
        <topology evidence="1">Multi-pass membrane protein</topology>
    </subcellularLocation>
</comment>
<evidence type="ECO:0000256" key="5">
    <source>
        <dbReference type="SAM" id="Phobius"/>
    </source>
</evidence>
<dbReference type="RefSeq" id="WP_111542077.1">
    <property type="nucleotide sequence ID" value="NZ_QKYV01000010.1"/>
</dbReference>
<feature type="domain" description="RDD" evidence="6">
    <location>
        <begin position="19"/>
        <end position="142"/>
    </location>
</feature>
<evidence type="ECO:0000256" key="1">
    <source>
        <dbReference type="ARBA" id="ARBA00004141"/>
    </source>
</evidence>
<evidence type="ECO:0000259" key="6">
    <source>
        <dbReference type="Pfam" id="PF06271"/>
    </source>
</evidence>
<sequence length="237" mass="26688">MDNYQIETAQNVEISQNIANLGDRILAFLIDLLIIVAYALLTGITTASLGLGSENEWIYMVIIGLPIFLYHLLMETFNNGQSLGKASMRIRVVKLDGSKAAFSNYAIRWLLRMVDISFTSGAVAIFTFLFNSKGQRLGDIAATTTVISEKQKISIHHTLLANIPEGYQPKYPQVTVFSDEEMQQIKNIFQKAKREQNHAVILALSEKSSALMQVTPQEKPFPFIDTIILDYNFYTQQ</sequence>
<keyword evidence="4 5" id="KW-0472">Membrane</keyword>
<dbReference type="PANTHER" id="PTHR38480:SF1">
    <property type="entry name" value="SLR0254 PROTEIN"/>
    <property type="match status" value="1"/>
</dbReference>
<evidence type="ECO:0000256" key="4">
    <source>
        <dbReference type="ARBA" id="ARBA00023136"/>
    </source>
</evidence>
<dbReference type="Pfam" id="PF06271">
    <property type="entry name" value="RDD"/>
    <property type="match status" value="1"/>
</dbReference>
<feature type="transmembrane region" description="Helical" evidence="5">
    <location>
        <begin position="109"/>
        <end position="130"/>
    </location>
</feature>
<protein>
    <submittedName>
        <fullName evidence="7">Putative RDD family membrane protein YckC</fullName>
    </submittedName>
</protein>
<evidence type="ECO:0000313" key="8">
    <source>
        <dbReference type="Proteomes" id="UP000249542"/>
    </source>
</evidence>
<keyword evidence="8" id="KW-1185">Reference proteome</keyword>
<feature type="transmembrane region" description="Helical" evidence="5">
    <location>
        <begin position="57"/>
        <end position="73"/>
    </location>
</feature>
<dbReference type="InterPro" id="IPR010432">
    <property type="entry name" value="RDD"/>
</dbReference>
<keyword evidence="3 5" id="KW-1133">Transmembrane helix</keyword>
<name>A0A2W7HYQ9_9FLAO</name>
<organism evidence="7 8">
    <name type="scientific">Mesonia algae</name>
    <dbReference type="NCBI Taxonomy" id="213248"/>
    <lineage>
        <taxon>Bacteria</taxon>
        <taxon>Pseudomonadati</taxon>
        <taxon>Bacteroidota</taxon>
        <taxon>Flavobacteriia</taxon>
        <taxon>Flavobacteriales</taxon>
        <taxon>Flavobacteriaceae</taxon>
        <taxon>Mesonia</taxon>
    </lineage>
</organism>
<reference evidence="7 8" key="1">
    <citation type="submission" date="2018-06" db="EMBL/GenBank/DDBJ databases">
        <title>Genomic Encyclopedia of Archaeal and Bacterial Type Strains, Phase II (KMG-II): from individual species to whole genera.</title>
        <authorList>
            <person name="Goeker M."/>
        </authorList>
    </citation>
    <scope>NUCLEOTIDE SEQUENCE [LARGE SCALE GENOMIC DNA]</scope>
    <source>
        <strain evidence="7 8">DSM 15361</strain>
    </source>
</reference>
<proteinExistence type="predicted"/>